<dbReference type="InterPro" id="IPR000627">
    <property type="entry name" value="Intradiol_dOase_C"/>
</dbReference>
<gene>
    <name evidence="4" type="ORF">DFP76_103167</name>
</gene>
<dbReference type="RefSeq" id="WP_113874145.1">
    <property type="nucleotide sequence ID" value="NZ_QNRF01000003.1"/>
</dbReference>
<dbReference type="PANTHER" id="PTHR34315:SF1">
    <property type="entry name" value="INTRADIOL RING-CLEAVAGE DIOXYGENASES DOMAIN-CONTAINING PROTEIN-RELATED"/>
    <property type="match status" value="1"/>
</dbReference>
<dbReference type="AlphaFoldDB" id="A0A366D1E0"/>
<evidence type="ECO:0000256" key="1">
    <source>
        <dbReference type="SAM" id="MobiDB-lite"/>
    </source>
</evidence>
<organism evidence="4 5">
    <name type="scientific">Marinomonas aquiplantarum</name>
    <dbReference type="NCBI Taxonomy" id="491951"/>
    <lineage>
        <taxon>Bacteria</taxon>
        <taxon>Pseudomonadati</taxon>
        <taxon>Pseudomonadota</taxon>
        <taxon>Gammaproteobacteria</taxon>
        <taxon>Oceanospirillales</taxon>
        <taxon>Oceanospirillaceae</taxon>
        <taxon>Marinomonas</taxon>
    </lineage>
</organism>
<dbReference type="PANTHER" id="PTHR34315">
    <property type="match status" value="1"/>
</dbReference>
<keyword evidence="4" id="KW-0223">Dioxygenase</keyword>
<evidence type="ECO:0000313" key="4">
    <source>
        <dbReference type="EMBL" id="RBO83893.1"/>
    </source>
</evidence>
<sequence length="318" mass="34684">MKQNLVKLQTSRRRLIQLASSSLVALPFVNLLGCSSATTKESASTSASHPSMGQSRRPPMGEANMPPPNGVEGMPPPDGMPGTPPSRELVAGKAAANAKWLTGGTQAMDQNLMYFNPLRQANLENACIVSEPTTEGPCYSRTRFRKDISAGRDGLPVRLWFKVIDDDCQPVVGAKVDIWHCDPLGVYSGSDMQMVDFCTNGDETYQASDWFRGVQITDQNGLVYFETCFPGWYVSRAVHIHLTITTSNSMLTTQVGFDDALVHDIMVNEAVYSGHGAPDTTNATDTVFPSQGYQGFLMSTKAMSDKSMLAWKVLVIEN</sequence>
<dbReference type="EMBL" id="QNRF01000003">
    <property type="protein sequence ID" value="RBO83893.1"/>
    <property type="molecule type" value="Genomic_DNA"/>
</dbReference>
<dbReference type="InterPro" id="IPR015889">
    <property type="entry name" value="Intradiol_dOase_core"/>
</dbReference>
<dbReference type="OrthoDB" id="9805815at2"/>
<protein>
    <submittedName>
        <fullName evidence="4">Dioxygenase-like protein</fullName>
    </submittedName>
</protein>
<name>A0A366D1E0_9GAMM</name>
<dbReference type="SUPFAM" id="SSF49482">
    <property type="entry name" value="Aromatic compound dioxygenase"/>
    <property type="match status" value="1"/>
</dbReference>
<evidence type="ECO:0000256" key="2">
    <source>
        <dbReference type="SAM" id="SignalP"/>
    </source>
</evidence>
<dbReference type="GO" id="GO:0008199">
    <property type="term" value="F:ferric iron binding"/>
    <property type="evidence" value="ECO:0007669"/>
    <property type="project" value="InterPro"/>
</dbReference>
<feature type="signal peptide" evidence="2">
    <location>
        <begin position="1"/>
        <end position="25"/>
    </location>
</feature>
<feature type="domain" description="Intradiol ring-cleavage dioxygenases" evidence="3">
    <location>
        <begin position="154"/>
        <end position="271"/>
    </location>
</feature>
<keyword evidence="4" id="KW-0560">Oxidoreductase</keyword>
<feature type="compositionally biased region" description="Pro residues" evidence="1">
    <location>
        <begin position="65"/>
        <end position="84"/>
    </location>
</feature>
<dbReference type="Gene3D" id="2.60.130.10">
    <property type="entry name" value="Aromatic compound dioxygenase"/>
    <property type="match status" value="1"/>
</dbReference>
<reference evidence="4 5" key="1">
    <citation type="submission" date="2018-06" db="EMBL/GenBank/DDBJ databases">
        <title>Genomic Encyclopedia of Type Strains, Phase III (KMG-III): the genomes of soil and plant-associated and newly described type strains.</title>
        <authorList>
            <person name="Whitman W."/>
        </authorList>
    </citation>
    <scope>NUCLEOTIDE SEQUENCE [LARGE SCALE GENOMIC DNA]</scope>
    <source>
        <strain evidence="4 5">CECT 7732</strain>
    </source>
</reference>
<dbReference type="Proteomes" id="UP000252086">
    <property type="component" value="Unassembled WGS sequence"/>
</dbReference>
<evidence type="ECO:0000259" key="3">
    <source>
        <dbReference type="Pfam" id="PF00775"/>
    </source>
</evidence>
<proteinExistence type="predicted"/>
<accession>A0A366D1E0</accession>
<keyword evidence="5" id="KW-1185">Reference proteome</keyword>
<dbReference type="GO" id="GO:0016702">
    <property type="term" value="F:oxidoreductase activity, acting on single donors with incorporation of molecular oxygen, incorporation of two atoms of oxygen"/>
    <property type="evidence" value="ECO:0007669"/>
    <property type="project" value="InterPro"/>
</dbReference>
<keyword evidence="2" id="KW-0732">Signal</keyword>
<feature type="chain" id="PRO_5016883062" evidence="2">
    <location>
        <begin position="26"/>
        <end position="318"/>
    </location>
</feature>
<feature type="region of interest" description="Disordered" evidence="1">
    <location>
        <begin position="40"/>
        <end position="90"/>
    </location>
</feature>
<comment type="caution">
    <text evidence="4">The sequence shown here is derived from an EMBL/GenBank/DDBJ whole genome shotgun (WGS) entry which is preliminary data.</text>
</comment>
<dbReference type="Pfam" id="PF00775">
    <property type="entry name" value="Dioxygenase_C"/>
    <property type="match status" value="1"/>
</dbReference>
<evidence type="ECO:0000313" key="5">
    <source>
        <dbReference type="Proteomes" id="UP000252086"/>
    </source>
</evidence>